<keyword evidence="6 13" id="KW-0479">Metal-binding</keyword>
<feature type="transmembrane region" description="Helical" evidence="17">
    <location>
        <begin position="36"/>
        <end position="59"/>
    </location>
</feature>
<dbReference type="GO" id="GO:0020037">
    <property type="term" value="F:heme binding"/>
    <property type="evidence" value="ECO:0007669"/>
    <property type="project" value="UniProtKB-UniRule"/>
</dbReference>
<evidence type="ECO:0000256" key="16">
    <source>
        <dbReference type="SAM" id="MobiDB-lite"/>
    </source>
</evidence>
<evidence type="ECO:0000256" key="1">
    <source>
        <dbReference type="ARBA" id="ARBA00001971"/>
    </source>
</evidence>
<dbReference type="InterPro" id="IPR008067">
    <property type="entry name" value="Cyt_P450_E_grp-I_CYP2A-like"/>
</dbReference>
<reference evidence="18" key="2">
    <citation type="submission" date="2025-08" db="UniProtKB">
        <authorList>
            <consortium name="Ensembl"/>
        </authorList>
    </citation>
    <scope>IDENTIFICATION</scope>
</reference>
<evidence type="ECO:0000313" key="18">
    <source>
        <dbReference type="Ensembl" id="ENSCAFP00030003512.1"/>
    </source>
</evidence>
<evidence type="ECO:0000256" key="12">
    <source>
        <dbReference type="ARBA" id="ARBA00023136"/>
    </source>
</evidence>
<dbReference type="InterPro" id="IPR001128">
    <property type="entry name" value="Cyt_P450"/>
</dbReference>
<name>A0A8C0M222_CANLF</name>
<comment type="subcellular location">
    <subcellularLocation>
        <location evidence="3 15">Endoplasmic reticulum membrane</location>
        <topology evidence="3">Peripheral membrane protein</topology>
    </subcellularLocation>
    <subcellularLocation>
        <location evidence="2 15">Microsome membrane</location>
        <topology evidence="2">Peripheral membrane protein</topology>
    </subcellularLocation>
</comment>
<dbReference type="PROSITE" id="PS00086">
    <property type="entry name" value="CYTOCHROME_P450"/>
    <property type="match status" value="1"/>
</dbReference>
<dbReference type="SUPFAM" id="SSF48264">
    <property type="entry name" value="Cytochrome P450"/>
    <property type="match status" value="1"/>
</dbReference>
<keyword evidence="7 15" id="KW-0256">Endoplasmic reticulum</keyword>
<evidence type="ECO:0000256" key="5">
    <source>
        <dbReference type="ARBA" id="ARBA00022617"/>
    </source>
</evidence>
<dbReference type="InterPro" id="IPR050182">
    <property type="entry name" value="Cytochrome_P450_fam2"/>
</dbReference>
<evidence type="ECO:0000256" key="17">
    <source>
        <dbReference type="SAM" id="Phobius"/>
    </source>
</evidence>
<feature type="region of interest" description="Disordered" evidence="16">
    <location>
        <begin position="1"/>
        <end position="21"/>
    </location>
</feature>
<reference evidence="18" key="1">
    <citation type="submission" date="2019-03" db="EMBL/GenBank/DDBJ databases">
        <authorList>
            <person name="Warren W.C."/>
            <person name="Johnson G.S."/>
        </authorList>
    </citation>
    <scope>NUCLEOTIDE SEQUENCE [LARGE SCALE GENOMIC DNA]</scope>
    <source>
        <strain evidence="18">Basenji</strain>
    </source>
</reference>
<dbReference type="PRINTS" id="PR00385">
    <property type="entry name" value="P450"/>
</dbReference>
<sequence>MAQLTNRTKVHPSLPGGIKANHPSQHHLTVLPSATMVASGILLVALLTCLTVMVLMSVWRQWKLLEKLPPGPTPLPFIGNYLQLNIQQMSDSFMKISKRYGPVFTIHLGPRRVVVLCGYEAVKEALVDQAEEFSGRGAQATFDTLFKGYGVTFSNGERAKQLRRFSITTLRDFGVGKRGIEERIQEEAGFLIEALRGTRGAFIDPTFFLSRTVSNVISSIVFGDRFDYEDKEFLSLLRMMLGSFQFTATSMGQLCEMFHSVIKYLPGPQQQAIKELQGLEDFITKKVEQNQRTLDPNSPRDFIDSFLIRMQEEQNNPNTEFHLKNLVLTTLNLFFAGTETVSTTLRYGFLLLMKHPDVEAKVHEEIDRVIGKNRQPKFEDRAKMPYTEAVIHEIQRFGDIIPLSLARRVIKDTKFREFLLPKGTEVFPMLGSVMRDAKFFSNPQDFHPQHFLDEKGQFKKSDAFVPFSIGKRYCFGEGLARMELFLFLTTILQNFHFKSPGVGEELGISQHRAQHREHFSALVRRREGSDKVEWGYRVLKVHGGWRDNWSALGDEKWEVWECGCLEGSLADMGFVSPDKRSLKSTDSVSLRTESMGDVELMSSKAES</sequence>
<dbReference type="Gene3D" id="1.10.630.10">
    <property type="entry name" value="Cytochrome P450"/>
    <property type="match status" value="1"/>
</dbReference>
<keyword evidence="11 14" id="KW-0503">Monooxygenase</keyword>
<dbReference type="PANTHER" id="PTHR24300">
    <property type="entry name" value="CYTOCHROME P450 508A4-RELATED"/>
    <property type="match status" value="1"/>
</dbReference>
<comment type="cofactor">
    <cofactor evidence="1 13 15">
        <name>heme</name>
        <dbReference type="ChEBI" id="CHEBI:30413"/>
    </cofactor>
</comment>
<dbReference type="InterPro" id="IPR017972">
    <property type="entry name" value="Cyt_P450_CS"/>
</dbReference>
<evidence type="ECO:0000256" key="14">
    <source>
        <dbReference type="RuleBase" id="RU000461"/>
    </source>
</evidence>
<protein>
    <recommendedName>
        <fullName evidence="15">Cytochrome P450</fullName>
        <ecNumber evidence="15">1.14.14.1</ecNumber>
    </recommendedName>
</protein>
<keyword evidence="17" id="KW-1133">Transmembrane helix</keyword>
<evidence type="ECO:0000256" key="15">
    <source>
        <dbReference type="RuleBase" id="RU368053"/>
    </source>
</evidence>
<dbReference type="InterPro" id="IPR036396">
    <property type="entry name" value="Cyt_P450_sf"/>
</dbReference>
<keyword evidence="9 14" id="KW-0560">Oxidoreductase</keyword>
<feature type="binding site" description="axial binding residue" evidence="13">
    <location>
        <position position="474"/>
    </location>
    <ligand>
        <name>heme</name>
        <dbReference type="ChEBI" id="CHEBI:30413"/>
    </ligand>
    <ligandPart>
        <name>Fe</name>
        <dbReference type="ChEBI" id="CHEBI:18248"/>
    </ligandPart>
</feature>
<accession>A0A8C0M222</accession>
<comment type="catalytic activity">
    <reaction evidence="15">
        <text>an organic molecule + reduced [NADPH--hemoprotein reductase] + O2 = an alcohol + oxidized [NADPH--hemoprotein reductase] + H2O + H(+)</text>
        <dbReference type="Rhea" id="RHEA:17149"/>
        <dbReference type="Rhea" id="RHEA-COMP:11964"/>
        <dbReference type="Rhea" id="RHEA-COMP:11965"/>
        <dbReference type="ChEBI" id="CHEBI:15377"/>
        <dbReference type="ChEBI" id="CHEBI:15378"/>
        <dbReference type="ChEBI" id="CHEBI:15379"/>
        <dbReference type="ChEBI" id="CHEBI:30879"/>
        <dbReference type="ChEBI" id="CHEBI:57618"/>
        <dbReference type="ChEBI" id="CHEBI:58210"/>
        <dbReference type="ChEBI" id="CHEBI:142491"/>
        <dbReference type="EC" id="1.14.14.1"/>
    </reaction>
</comment>
<evidence type="ECO:0000256" key="10">
    <source>
        <dbReference type="ARBA" id="ARBA00023004"/>
    </source>
</evidence>
<evidence type="ECO:0000256" key="4">
    <source>
        <dbReference type="ARBA" id="ARBA00010617"/>
    </source>
</evidence>
<dbReference type="AlphaFoldDB" id="A0A8C0M222"/>
<dbReference type="GO" id="GO:0005506">
    <property type="term" value="F:iron ion binding"/>
    <property type="evidence" value="ECO:0007669"/>
    <property type="project" value="UniProtKB-UniRule"/>
</dbReference>
<dbReference type="CDD" id="cd20668">
    <property type="entry name" value="CYP2A"/>
    <property type="match status" value="1"/>
</dbReference>
<dbReference type="EC" id="1.14.14.1" evidence="15"/>
<evidence type="ECO:0000313" key="19">
    <source>
        <dbReference type="Proteomes" id="UP000694429"/>
    </source>
</evidence>
<dbReference type="PRINTS" id="PR00463">
    <property type="entry name" value="EP450I"/>
</dbReference>
<evidence type="ECO:0000256" key="9">
    <source>
        <dbReference type="ARBA" id="ARBA00023002"/>
    </source>
</evidence>
<keyword evidence="5 13" id="KW-0349">Heme</keyword>
<dbReference type="Proteomes" id="UP000694429">
    <property type="component" value="Chromosome 1"/>
</dbReference>
<dbReference type="GO" id="GO:0005789">
    <property type="term" value="C:endoplasmic reticulum membrane"/>
    <property type="evidence" value="ECO:0007669"/>
    <property type="project" value="UniProtKB-SubCell"/>
</dbReference>
<evidence type="ECO:0000256" key="6">
    <source>
        <dbReference type="ARBA" id="ARBA00022723"/>
    </source>
</evidence>
<evidence type="ECO:0000256" key="8">
    <source>
        <dbReference type="ARBA" id="ARBA00022848"/>
    </source>
</evidence>
<evidence type="ECO:0000256" key="2">
    <source>
        <dbReference type="ARBA" id="ARBA00004174"/>
    </source>
</evidence>
<evidence type="ECO:0000256" key="13">
    <source>
        <dbReference type="PIRSR" id="PIRSR602401-1"/>
    </source>
</evidence>
<evidence type="ECO:0000256" key="11">
    <source>
        <dbReference type="ARBA" id="ARBA00023033"/>
    </source>
</evidence>
<dbReference type="Pfam" id="PF00067">
    <property type="entry name" value="p450"/>
    <property type="match status" value="1"/>
</dbReference>
<keyword evidence="12 17" id="KW-0472">Membrane</keyword>
<dbReference type="PRINTS" id="PR01684">
    <property type="entry name" value="EP450ICYP2A"/>
</dbReference>
<dbReference type="GO" id="GO:0016712">
    <property type="term" value="F:oxidoreductase activity, acting on paired donors, with incorporation or reduction of molecular oxygen, reduced flavin or flavoprotein as one donor, and incorporation of one atom of oxygen"/>
    <property type="evidence" value="ECO:0007669"/>
    <property type="project" value="UniProtKB-EC"/>
</dbReference>
<dbReference type="FunFam" id="1.10.630.10:FF:000238">
    <property type="entry name" value="Cytochrome P450 2A6"/>
    <property type="match status" value="1"/>
</dbReference>
<evidence type="ECO:0000256" key="7">
    <source>
        <dbReference type="ARBA" id="ARBA00022824"/>
    </source>
</evidence>
<comment type="function">
    <text evidence="15">Cytochromes P450 are a group of heme-thiolate monooxygenases.</text>
</comment>
<comment type="similarity">
    <text evidence="4 14">Belongs to the cytochrome P450 family.</text>
</comment>
<dbReference type="Ensembl" id="ENSCAFT00030003960.1">
    <property type="protein sequence ID" value="ENSCAFP00030003512.1"/>
    <property type="gene ID" value="ENSCAFG00030002159.1"/>
</dbReference>
<proteinExistence type="inferred from homology"/>
<dbReference type="InterPro" id="IPR002401">
    <property type="entry name" value="Cyt_P450_E_grp-I"/>
</dbReference>
<organism evidence="18 19">
    <name type="scientific">Canis lupus familiaris</name>
    <name type="common">Dog</name>
    <name type="synonym">Canis familiaris</name>
    <dbReference type="NCBI Taxonomy" id="9615"/>
    <lineage>
        <taxon>Eukaryota</taxon>
        <taxon>Metazoa</taxon>
        <taxon>Chordata</taxon>
        <taxon>Craniata</taxon>
        <taxon>Vertebrata</taxon>
        <taxon>Euteleostomi</taxon>
        <taxon>Mammalia</taxon>
        <taxon>Eutheria</taxon>
        <taxon>Laurasiatheria</taxon>
        <taxon>Carnivora</taxon>
        <taxon>Caniformia</taxon>
        <taxon>Canidae</taxon>
        <taxon>Canis</taxon>
    </lineage>
</organism>
<keyword evidence="10 13" id="KW-0408">Iron</keyword>
<dbReference type="PANTHER" id="PTHR24300:SF180">
    <property type="entry name" value="CYTOCHROME P450 2A6"/>
    <property type="match status" value="1"/>
</dbReference>
<evidence type="ECO:0000256" key="3">
    <source>
        <dbReference type="ARBA" id="ARBA00004406"/>
    </source>
</evidence>
<keyword evidence="8 15" id="KW-0492">Microsome</keyword>
<keyword evidence="17" id="KW-0812">Transmembrane</keyword>